<dbReference type="NCBIfam" id="NF005298">
    <property type="entry name" value="PRK06826.1"/>
    <property type="match status" value="1"/>
</dbReference>
<keyword evidence="7" id="KW-0239">DNA-directed DNA polymerase</keyword>
<dbReference type="EMBL" id="LCDO01000006">
    <property type="protein sequence ID" value="KKS56720.1"/>
    <property type="molecule type" value="Genomic_DNA"/>
</dbReference>
<dbReference type="GO" id="GO:0003887">
    <property type="term" value="F:DNA-directed DNA polymerase activity"/>
    <property type="evidence" value="ECO:0007669"/>
    <property type="project" value="UniProtKB-KW"/>
</dbReference>
<dbReference type="SUPFAM" id="SSF89550">
    <property type="entry name" value="PHP domain-like"/>
    <property type="match status" value="1"/>
</dbReference>
<accession>A0A0G1A6S0</accession>
<dbReference type="InterPro" id="IPR004805">
    <property type="entry name" value="DnaE2/DnaE/PolC"/>
</dbReference>
<sequence>MTNFVHLHIHSHYSLLEGLPKIDELVRHAKKQGMTALALTDYGSMYGIIEFYKEAKKAGLNPILGLEVYVALNSRFDKRPHLDEENHHLVLLAENLEGYKNLMKISTIGHLEGFFGVPRVDKEVLKKYHRGIIALSGCREGEIAKQIWKNADKKKAQEIALEYLSIFGSDNFFLELQDHADLENQIEINNALIEISLQTKIFTVVTRDVHYLHPDDREAQDILVCIRDGSKASDPNRANFLHVDRSFSSAEEIASRFQHVPEALENTVKIAQRCNVELTLGKWHFPAIKLPEGKTAVDVLREQANVGLRSLVQGNVEENQKRLDYELDIIATKGYAPYFLAVADYVKWTRAHEIIATTRGSAAGSLVSYCIGITSVNPLYFKLPFERFLNPYRPSPPDIDMDFADNRRDETIAYVTEHYGADHVAQIVTFGTMAARGSVRDAGRALGLSYTFCDQISKMIPMGTQGFPMTLKKALEITPELYALYNENGDVRRLLDLAQKIEGCARHTSQHAAGVVISPTPLTDFTPLQKETDGEKLTTQYEMHAVEEAGLLKMDFLGVRNLSILGDAVKIVEKTRGLKIDLATIPWDDTETYAMLARGETGGLFQLGGSGMTHYLEELKPTSIFDIMAMVALFRPGPMESIPEFIKRKHNPKLIKYLDPRMADYLDMSYGVITYQDDVLLTAINIAGYNWEEADKLRKAMGKKIPEEMAAQKEKFLQGCVKNGLKQAQANELWGLIEPFAAYGFNKAHAASYAVIAYYTAYLKAKFPEEYMAAVLSAEMGDLDEVAALVQECKEMGIEVLPPDLNESFEKFAVVPRRNPEDKPKIRFGLEAVKNVGAHIAEEIIKERKKNGPYQNLEDFLGRVQDKDLNKKSLESLIKCGALDRFGERGILLNNIEILTAFNKDSQREKTNNQAQLFDAAHFGVRKINLKPALPISKEERLSWEKELIGLYISEHPFNELAKILGRGFARLANIFKRQGTGTWVAACGMIGNTKTIITKKGSTMLFVNLEDGTGQAEIVVFPKIYEQFKKVLLNGEKVCILGKYSDREGEKKIIAEKAEKLTLENALELKRRFADYLIKGVSDEEKEEEALVIKITGNLSPEKVKKLKELFLVAAGTTPVVIEAQGKIIATPYKILRSEDLEKKIKEVVGG</sequence>
<dbReference type="SMART" id="SM00481">
    <property type="entry name" value="POLIIIAc"/>
    <property type="match status" value="1"/>
</dbReference>
<dbReference type="Pfam" id="PF17657">
    <property type="entry name" value="DNA_pol3_finger"/>
    <property type="match status" value="1"/>
</dbReference>
<dbReference type="InterPro" id="IPR004013">
    <property type="entry name" value="PHP_dom"/>
</dbReference>
<comment type="caution">
    <text evidence="10">The sequence shown here is derived from an EMBL/GenBank/DDBJ whole genome shotgun (WGS) entry which is preliminary data.</text>
</comment>
<name>A0A0G1A6S0_9BACT</name>
<gene>
    <name evidence="10" type="ORF">UV20_C0006G0003</name>
</gene>
<dbReference type="GO" id="GO:0006260">
    <property type="term" value="P:DNA replication"/>
    <property type="evidence" value="ECO:0007669"/>
    <property type="project" value="UniProtKB-KW"/>
</dbReference>
<dbReference type="Pfam" id="PF02811">
    <property type="entry name" value="PHP"/>
    <property type="match status" value="1"/>
</dbReference>
<keyword evidence="6" id="KW-0235">DNA replication</keyword>
<feature type="domain" description="Polymerase/histidinol phosphatase N-terminal" evidence="9">
    <location>
        <begin position="5"/>
        <end position="72"/>
    </location>
</feature>
<dbReference type="Pfam" id="PF01336">
    <property type="entry name" value="tRNA_anti-codon"/>
    <property type="match status" value="1"/>
</dbReference>
<dbReference type="InterPro" id="IPR041931">
    <property type="entry name" value="DNA_pol3_alpha_thumb_dom"/>
</dbReference>
<reference evidence="10 11" key="1">
    <citation type="journal article" date="2015" name="Nature">
        <title>rRNA introns, odd ribosomes, and small enigmatic genomes across a large radiation of phyla.</title>
        <authorList>
            <person name="Brown C.T."/>
            <person name="Hug L.A."/>
            <person name="Thomas B.C."/>
            <person name="Sharon I."/>
            <person name="Castelle C.J."/>
            <person name="Singh A."/>
            <person name="Wilkins M.J."/>
            <person name="Williams K.H."/>
            <person name="Banfield J.F."/>
        </authorList>
    </citation>
    <scope>NUCLEOTIDE SEQUENCE [LARGE SCALE GENOMIC DNA]</scope>
</reference>
<dbReference type="AlphaFoldDB" id="A0A0G1A6S0"/>
<evidence type="ECO:0000313" key="11">
    <source>
        <dbReference type="Proteomes" id="UP000034837"/>
    </source>
</evidence>
<comment type="subcellular location">
    <subcellularLocation>
        <location evidence="1">Cytoplasm</location>
    </subcellularLocation>
</comment>
<dbReference type="Gene3D" id="3.20.20.140">
    <property type="entry name" value="Metal-dependent hydrolases"/>
    <property type="match status" value="1"/>
</dbReference>
<evidence type="ECO:0000256" key="6">
    <source>
        <dbReference type="ARBA" id="ARBA00022705"/>
    </source>
</evidence>
<dbReference type="GO" id="GO:0003676">
    <property type="term" value="F:nucleic acid binding"/>
    <property type="evidence" value="ECO:0007669"/>
    <property type="project" value="InterPro"/>
</dbReference>
<evidence type="ECO:0000256" key="1">
    <source>
        <dbReference type="ARBA" id="ARBA00004496"/>
    </source>
</evidence>
<dbReference type="NCBIfam" id="TIGR00594">
    <property type="entry name" value="polc"/>
    <property type="match status" value="1"/>
</dbReference>
<dbReference type="PANTHER" id="PTHR32294">
    <property type="entry name" value="DNA POLYMERASE III SUBUNIT ALPHA"/>
    <property type="match status" value="1"/>
</dbReference>
<dbReference type="GO" id="GO:0008408">
    <property type="term" value="F:3'-5' exonuclease activity"/>
    <property type="evidence" value="ECO:0007669"/>
    <property type="project" value="InterPro"/>
</dbReference>
<dbReference type="Pfam" id="PF07733">
    <property type="entry name" value="DNA_pol3_alpha"/>
    <property type="match status" value="1"/>
</dbReference>
<dbReference type="PATRIC" id="fig|1619039.3.peg.748"/>
<evidence type="ECO:0000256" key="2">
    <source>
        <dbReference type="ARBA" id="ARBA00012417"/>
    </source>
</evidence>
<dbReference type="Pfam" id="PF14579">
    <property type="entry name" value="HHH_6"/>
    <property type="match status" value="1"/>
</dbReference>
<evidence type="ECO:0000259" key="9">
    <source>
        <dbReference type="SMART" id="SM00481"/>
    </source>
</evidence>
<dbReference type="InterPro" id="IPR011708">
    <property type="entry name" value="DNA_pol3_alpha_NTPase_dom"/>
</dbReference>
<dbReference type="InterPro" id="IPR040982">
    <property type="entry name" value="DNA_pol3_finger"/>
</dbReference>
<dbReference type="EC" id="2.7.7.7" evidence="2"/>
<proteinExistence type="predicted"/>
<dbReference type="InterPro" id="IPR003141">
    <property type="entry name" value="Pol/His_phosphatase_N"/>
</dbReference>
<organism evidence="10 11">
    <name type="scientific">Candidatus Magasanikbacteria bacterium GW2011_GWA2_42_32</name>
    <dbReference type="NCBI Taxonomy" id="1619039"/>
    <lineage>
        <taxon>Bacteria</taxon>
        <taxon>Candidatus Magasanikiibacteriota</taxon>
    </lineage>
</organism>
<comment type="catalytic activity">
    <reaction evidence="8">
        <text>DNA(n) + a 2'-deoxyribonucleoside 5'-triphosphate = DNA(n+1) + diphosphate</text>
        <dbReference type="Rhea" id="RHEA:22508"/>
        <dbReference type="Rhea" id="RHEA-COMP:17339"/>
        <dbReference type="Rhea" id="RHEA-COMP:17340"/>
        <dbReference type="ChEBI" id="CHEBI:33019"/>
        <dbReference type="ChEBI" id="CHEBI:61560"/>
        <dbReference type="ChEBI" id="CHEBI:173112"/>
        <dbReference type="EC" id="2.7.7.7"/>
    </reaction>
</comment>
<evidence type="ECO:0000256" key="7">
    <source>
        <dbReference type="ARBA" id="ARBA00022932"/>
    </source>
</evidence>
<dbReference type="CDD" id="cd12113">
    <property type="entry name" value="PHP_PolIIIA_DnaE3"/>
    <property type="match status" value="1"/>
</dbReference>
<dbReference type="InterPro" id="IPR029460">
    <property type="entry name" value="DNAPol_HHH"/>
</dbReference>
<dbReference type="InterPro" id="IPR004365">
    <property type="entry name" value="NA-bd_OB_tRNA"/>
</dbReference>
<evidence type="ECO:0000256" key="4">
    <source>
        <dbReference type="ARBA" id="ARBA00022679"/>
    </source>
</evidence>
<evidence type="ECO:0000313" key="10">
    <source>
        <dbReference type="EMBL" id="KKS56720.1"/>
    </source>
</evidence>
<evidence type="ECO:0000256" key="3">
    <source>
        <dbReference type="ARBA" id="ARBA00019114"/>
    </source>
</evidence>
<keyword evidence="4" id="KW-0808">Transferase</keyword>
<dbReference type="NCBIfam" id="NF004226">
    <property type="entry name" value="PRK05673.1"/>
    <property type="match status" value="1"/>
</dbReference>
<protein>
    <recommendedName>
        <fullName evidence="3">DNA polymerase III subunit alpha</fullName>
        <ecNumber evidence="2">2.7.7.7</ecNumber>
    </recommendedName>
</protein>
<dbReference type="Proteomes" id="UP000034837">
    <property type="component" value="Unassembled WGS sequence"/>
</dbReference>
<evidence type="ECO:0000256" key="8">
    <source>
        <dbReference type="ARBA" id="ARBA00049244"/>
    </source>
</evidence>
<dbReference type="GO" id="GO:0005737">
    <property type="term" value="C:cytoplasm"/>
    <property type="evidence" value="ECO:0007669"/>
    <property type="project" value="UniProtKB-SubCell"/>
</dbReference>
<dbReference type="InterPro" id="IPR016195">
    <property type="entry name" value="Pol/histidinol_Pase-like"/>
</dbReference>
<dbReference type="PANTHER" id="PTHR32294:SF0">
    <property type="entry name" value="DNA POLYMERASE III SUBUNIT ALPHA"/>
    <property type="match status" value="1"/>
</dbReference>
<dbReference type="CDD" id="cd04485">
    <property type="entry name" value="DnaE_OBF"/>
    <property type="match status" value="1"/>
</dbReference>
<dbReference type="Gene3D" id="1.10.10.1600">
    <property type="entry name" value="Bacterial DNA polymerase III alpha subunit, thumb domain"/>
    <property type="match status" value="1"/>
</dbReference>
<keyword evidence="5" id="KW-0548">Nucleotidyltransferase</keyword>
<evidence type="ECO:0000256" key="5">
    <source>
        <dbReference type="ARBA" id="ARBA00022695"/>
    </source>
</evidence>
<dbReference type="Gene3D" id="1.10.150.870">
    <property type="match status" value="1"/>
</dbReference>